<sequence length="198" mass="22782">MASNEENKGKCIIGGYEFLTEKDAEKGSLDLSKIKVLETRVKVSKAEDMLTLYEKAIQSRIFKTPLGWRYLTDLREKLLSSGYKEKDLIPIPLEIPMTRQSSLEKLTPEKDRPTQKKVQFRGILSIVLNVVLIIVVILMFVIASTSENDNIINYKRNITNRYSAWDEELKEREKAVREAEKRLGITDSKGYDEGDESY</sequence>
<dbReference type="AlphaFoldDB" id="A0A1I5QCW5"/>
<keyword evidence="3" id="KW-1185">Reference proteome</keyword>
<evidence type="ECO:0000256" key="1">
    <source>
        <dbReference type="SAM" id="Phobius"/>
    </source>
</evidence>
<gene>
    <name evidence="2" type="ORF">SAMN04487928_10251</name>
</gene>
<dbReference type="EMBL" id="FOXO01000002">
    <property type="protein sequence ID" value="SFP43891.1"/>
    <property type="molecule type" value="Genomic_DNA"/>
</dbReference>
<dbReference type="OrthoDB" id="2067629at2"/>
<proteinExistence type="predicted"/>
<feature type="transmembrane region" description="Helical" evidence="1">
    <location>
        <begin position="122"/>
        <end position="143"/>
    </location>
</feature>
<accession>A0A1I5QCW5</accession>
<name>A0A1I5QCW5_9FIRM</name>
<protein>
    <submittedName>
        <fullName evidence="2">Uncharacterized protein</fullName>
    </submittedName>
</protein>
<dbReference type="RefSeq" id="WP_074883312.1">
    <property type="nucleotide sequence ID" value="NZ_FOXO01000002.1"/>
</dbReference>
<keyword evidence="1" id="KW-0472">Membrane</keyword>
<evidence type="ECO:0000313" key="2">
    <source>
        <dbReference type="EMBL" id="SFP43891.1"/>
    </source>
</evidence>
<keyword evidence="1" id="KW-1133">Transmembrane helix</keyword>
<reference evidence="3" key="1">
    <citation type="submission" date="2016-10" db="EMBL/GenBank/DDBJ databases">
        <authorList>
            <person name="Varghese N."/>
            <person name="Submissions S."/>
        </authorList>
    </citation>
    <scope>NUCLEOTIDE SEQUENCE [LARGE SCALE GENOMIC DNA]</scope>
    <source>
        <strain evidence="3">P18</strain>
    </source>
</reference>
<evidence type="ECO:0000313" key="3">
    <source>
        <dbReference type="Proteomes" id="UP000182624"/>
    </source>
</evidence>
<organism evidence="2 3">
    <name type="scientific">Butyrivibrio proteoclasticus</name>
    <dbReference type="NCBI Taxonomy" id="43305"/>
    <lineage>
        <taxon>Bacteria</taxon>
        <taxon>Bacillati</taxon>
        <taxon>Bacillota</taxon>
        <taxon>Clostridia</taxon>
        <taxon>Lachnospirales</taxon>
        <taxon>Lachnospiraceae</taxon>
        <taxon>Butyrivibrio</taxon>
    </lineage>
</organism>
<keyword evidence="1" id="KW-0812">Transmembrane</keyword>
<dbReference type="Proteomes" id="UP000182624">
    <property type="component" value="Unassembled WGS sequence"/>
</dbReference>